<accession>A0ABV0J718</accession>
<protein>
    <submittedName>
        <fullName evidence="1">Uncharacterized protein</fullName>
    </submittedName>
</protein>
<proteinExistence type="predicted"/>
<sequence>MAKLAVTLFTLRAGATNLKLPPGESLSFVLPILVTRSQFVPVGYGWDFFRLKFALRNPF</sequence>
<evidence type="ECO:0000313" key="1">
    <source>
        <dbReference type="EMBL" id="MEP0817578.1"/>
    </source>
</evidence>
<keyword evidence="2" id="KW-1185">Reference proteome</keyword>
<comment type="caution">
    <text evidence="1">The sequence shown here is derived from an EMBL/GenBank/DDBJ whole genome shotgun (WGS) entry which is preliminary data.</text>
</comment>
<gene>
    <name evidence="1" type="ORF">NC998_10765</name>
</gene>
<dbReference type="Proteomes" id="UP001464891">
    <property type="component" value="Unassembled WGS sequence"/>
</dbReference>
<reference evidence="1 2" key="1">
    <citation type="submission" date="2022-04" db="EMBL/GenBank/DDBJ databases">
        <title>Positive selection, recombination, and allopatry shape intraspecific diversity of widespread and dominant cyanobacteria.</title>
        <authorList>
            <person name="Wei J."/>
            <person name="Shu W."/>
            <person name="Hu C."/>
        </authorList>
    </citation>
    <scope>NUCLEOTIDE SEQUENCE [LARGE SCALE GENOMIC DNA]</scope>
    <source>
        <strain evidence="1 2">GB2-A4</strain>
    </source>
</reference>
<name>A0ABV0J718_9CYAN</name>
<dbReference type="RefSeq" id="WP_190435777.1">
    <property type="nucleotide sequence ID" value="NZ_JAMPKM010000005.1"/>
</dbReference>
<evidence type="ECO:0000313" key="2">
    <source>
        <dbReference type="Proteomes" id="UP001464891"/>
    </source>
</evidence>
<dbReference type="EMBL" id="JAMPKM010000005">
    <property type="protein sequence ID" value="MEP0817578.1"/>
    <property type="molecule type" value="Genomic_DNA"/>
</dbReference>
<organism evidence="1 2">
    <name type="scientific">Trichocoleus desertorum GB2-A4</name>
    <dbReference type="NCBI Taxonomy" id="2933944"/>
    <lineage>
        <taxon>Bacteria</taxon>
        <taxon>Bacillati</taxon>
        <taxon>Cyanobacteriota</taxon>
        <taxon>Cyanophyceae</taxon>
        <taxon>Leptolyngbyales</taxon>
        <taxon>Trichocoleusaceae</taxon>
        <taxon>Trichocoleus</taxon>
    </lineage>
</organism>